<dbReference type="InterPro" id="IPR042099">
    <property type="entry name" value="ANL_N_sf"/>
</dbReference>
<accession>A0A246E1W6</accession>
<organism evidence="2 3">
    <name type="scientific">Rhizobium esperanzae</name>
    <dbReference type="NCBI Taxonomy" id="1967781"/>
    <lineage>
        <taxon>Bacteria</taxon>
        <taxon>Pseudomonadati</taxon>
        <taxon>Pseudomonadota</taxon>
        <taxon>Alphaproteobacteria</taxon>
        <taxon>Hyphomicrobiales</taxon>
        <taxon>Rhizobiaceae</taxon>
        <taxon>Rhizobium/Agrobacterium group</taxon>
        <taxon>Rhizobium</taxon>
    </lineage>
</organism>
<dbReference type="EMBL" id="MXPU01000001">
    <property type="protein sequence ID" value="OWO97036.1"/>
    <property type="molecule type" value="Genomic_DNA"/>
</dbReference>
<evidence type="ECO:0000313" key="2">
    <source>
        <dbReference type="EMBL" id="OWO97036.1"/>
    </source>
</evidence>
<evidence type="ECO:0000313" key="3">
    <source>
        <dbReference type="Proteomes" id="UP000197269"/>
    </source>
</evidence>
<dbReference type="GO" id="GO:0047474">
    <property type="term" value="F:long-chain fatty acid--protein ligase activity"/>
    <property type="evidence" value="ECO:0007669"/>
    <property type="project" value="InterPro"/>
</dbReference>
<feature type="domain" description="Acyl-protein synthetase LuxE" evidence="1">
    <location>
        <begin position="10"/>
        <end position="357"/>
    </location>
</feature>
<protein>
    <submittedName>
        <fullName evidence="2">Acyl-protein synthetase</fullName>
    </submittedName>
</protein>
<sequence>MSVLDPSRWLDREPYSMKAAEKSGALTEVMRNLTEWHRDHCAEYSRILDLVSDRAAAVDGLEDVPFIPVRLFKELDLLSIERGQVFKTMTSSGTSGQQVSRIYLDKETAALQSKILARLMAEVLGKKRLPMLVIDSPSVLRNRNAFSARGAGILGFSFFGQDVTYALDDEMNLDIPAIEAFLERHPDQPIFLFGFTFMIWQHFYAPLKAMGRRLPIDGGILLHGGGWKKLQDQAVGNVEFRAAMTECAGIRRVVNYYGMVEQTGSIFLECEEGHLHAPIYADVIIRDPKDFRTLEVGKTGLIEVMSLIPRSYPGHALLTEDIGRIDGEDDCPCGRHGKYFSVAGRVAKAEVRGCSDTYEANS</sequence>
<gene>
    <name evidence="2" type="ORF">B5E41_01755</name>
</gene>
<dbReference type="GO" id="GO:0008218">
    <property type="term" value="P:bioluminescence"/>
    <property type="evidence" value="ECO:0007669"/>
    <property type="project" value="InterPro"/>
</dbReference>
<comment type="caution">
    <text evidence="2">The sequence shown here is derived from an EMBL/GenBank/DDBJ whole genome shotgun (WGS) entry which is preliminary data.</text>
</comment>
<reference evidence="2 3" key="1">
    <citation type="submission" date="2017-03" db="EMBL/GenBank/DDBJ databases">
        <title>Genome of strain Rhizobium sp. CNPSo 668.</title>
        <authorList>
            <person name="Ribeiro R."/>
        </authorList>
    </citation>
    <scope>NUCLEOTIDE SEQUENCE [LARGE SCALE GENOMIC DNA]</scope>
    <source>
        <strain evidence="2 3">CNPSo 668</strain>
    </source>
</reference>
<dbReference type="RefSeq" id="WP_088390551.1">
    <property type="nucleotide sequence ID" value="NZ_MXPU01000001.1"/>
</dbReference>
<name>A0A246E1W6_9HYPH</name>
<dbReference type="AlphaFoldDB" id="A0A246E1W6"/>
<proteinExistence type="predicted"/>
<dbReference type="Proteomes" id="UP000197269">
    <property type="component" value="Unassembled WGS sequence"/>
</dbReference>
<dbReference type="Gene3D" id="3.40.50.12780">
    <property type="entry name" value="N-terminal domain of ligase-like"/>
    <property type="match status" value="1"/>
</dbReference>
<dbReference type="InterPro" id="IPR007534">
    <property type="entry name" value="LuxE"/>
</dbReference>
<evidence type="ECO:0000259" key="1">
    <source>
        <dbReference type="Pfam" id="PF04443"/>
    </source>
</evidence>
<dbReference type="Pfam" id="PF04443">
    <property type="entry name" value="LuxE"/>
    <property type="match status" value="1"/>
</dbReference>